<dbReference type="RefSeq" id="WP_055633656.1">
    <property type="nucleotide sequence ID" value="NZ_JBIRTR010000001.1"/>
</dbReference>
<protein>
    <submittedName>
        <fullName evidence="2">Uncharacterized protein</fullName>
    </submittedName>
</protein>
<keyword evidence="3" id="KW-1185">Reference proteome</keyword>
<dbReference type="STRING" id="1943.AQJ64_07350"/>
<evidence type="ECO:0000256" key="1">
    <source>
        <dbReference type="SAM" id="Phobius"/>
    </source>
</evidence>
<organism evidence="2 3">
    <name type="scientific">Streptomyces griseoruber</name>
    <dbReference type="NCBI Taxonomy" id="1943"/>
    <lineage>
        <taxon>Bacteria</taxon>
        <taxon>Bacillati</taxon>
        <taxon>Actinomycetota</taxon>
        <taxon>Actinomycetes</taxon>
        <taxon>Kitasatosporales</taxon>
        <taxon>Streptomycetaceae</taxon>
        <taxon>Streptomyces</taxon>
    </lineage>
</organism>
<feature type="transmembrane region" description="Helical" evidence="1">
    <location>
        <begin position="44"/>
        <end position="63"/>
    </location>
</feature>
<dbReference type="Proteomes" id="UP000052982">
    <property type="component" value="Unassembled WGS sequence"/>
</dbReference>
<comment type="caution">
    <text evidence="2">The sequence shown here is derived from an EMBL/GenBank/DDBJ whole genome shotgun (WGS) entry which is preliminary data.</text>
</comment>
<keyword evidence="1" id="KW-1133">Transmembrane helix</keyword>
<dbReference type="OrthoDB" id="4337641at2"/>
<evidence type="ECO:0000313" key="2">
    <source>
        <dbReference type="EMBL" id="KUN87093.1"/>
    </source>
</evidence>
<dbReference type="AlphaFoldDB" id="A0A101T761"/>
<proteinExistence type="predicted"/>
<reference evidence="2 3" key="1">
    <citation type="submission" date="2015-10" db="EMBL/GenBank/DDBJ databases">
        <title>Draft genome sequence of Streptomyces griseoruber DSM 40281, type strain for the species Streptomyces griseoruber.</title>
        <authorList>
            <person name="Ruckert C."/>
            <person name="Winkler A."/>
            <person name="Kalinowski J."/>
            <person name="Kampfer P."/>
            <person name="Glaeser S."/>
        </authorList>
    </citation>
    <scope>NUCLEOTIDE SEQUENCE [LARGE SCALE GENOMIC DNA]</scope>
    <source>
        <strain evidence="2 3">DSM 40281</strain>
    </source>
</reference>
<accession>A0A101T761</accession>
<keyword evidence="1" id="KW-0472">Membrane</keyword>
<dbReference type="EMBL" id="LMWW01000008">
    <property type="protein sequence ID" value="KUN87093.1"/>
    <property type="molecule type" value="Genomic_DNA"/>
</dbReference>
<evidence type="ECO:0000313" key="3">
    <source>
        <dbReference type="Proteomes" id="UP000052982"/>
    </source>
</evidence>
<feature type="transmembrane region" description="Helical" evidence="1">
    <location>
        <begin position="72"/>
        <end position="91"/>
    </location>
</feature>
<gene>
    <name evidence="2" type="ORF">AQJ64_07350</name>
</gene>
<sequence length="208" mass="23040">MRAARCLIRHEIRLLVSLALWAGRRLHGVGDGRAFGYARGQGAVMAGFGFVCLVETFTMSVLLRDRPTAHRVVLVLDLYTLLFLGGLYAAMAVRPHVLYGDELRVRYAGHVDLRIPLERIAAVRRERVHTHGRADGELNLAVGSQTSLTLELTEPVAHFTLLGGRRDLTLVRLHADDADSLVQALTQALEQELTRERNAPPGAPDRPR</sequence>
<keyword evidence="1" id="KW-0812">Transmembrane</keyword>
<name>A0A101T761_9ACTN</name>